<name>A0A8T2UEH3_CERRI</name>
<proteinExistence type="predicted"/>
<evidence type="ECO:0000256" key="1">
    <source>
        <dbReference type="SAM" id="Phobius"/>
    </source>
</evidence>
<feature type="transmembrane region" description="Helical" evidence="1">
    <location>
        <begin position="38"/>
        <end position="59"/>
    </location>
</feature>
<feature type="transmembrane region" description="Helical" evidence="1">
    <location>
        <begin position="98"/>
        <end position="118"/>
    </location>
</feature>
<keyword evidence="1" id="KW-0812">Transmembrane</keyword>
<accession>A0A8T2UEH3</accession>
<keyword evidence="1" id="KW-1133">Transmembrane helix</keyword>
<organism evidence="2 3">
    <name type="scientific">Ceratopteris richardii</name>
    <name type="common">Triangle waterfern</name>
    <dbReference type="NCBI Taxonomy" id="49495"/>
    <lineage>
        <taxon>Eukaryota</taxon>
        <taxon>Viridiplantae</taxon>
        <taxon>Streptophyta</taxon>
        <taxon>Embryophyta</taxon>
        <taxon>Tracheophyta</taxon>
        <taxon>Polypodiopsida</taxon>
        <taxon>Polypodiidae</taxon>
        <taxon>Polypodiales</taxon>
        <taxon>Pteridineae</taxon>
        <taxon>Pteridaceae</taxon>
        <taxon>Parkerioideae</taxon>
        <taxon>Ceratopteris</taxon>
    </lineage>
</organism>
<sequence length="130" mass="14515">MHIHIHLTMALWIGTVWPFIIMLPILMKGYVKPSGKTALKVLIPLIAAFGWSPLVFCRIQHLEWSTIGSSVLVFTFLLLPLGVLLPFMLVLVHSTTTSLSIGIVIGALLLVLVVFLIVSSRHILTFRKYL</sequence>
<dbReference type="AlphaFoldDB" id="A0A8T2UEH3"/>
<dbReference type="EMBL" id="CM035412">
    <property type="protein sequence ID" value="KAH7433058.1"/>
    <property type="molecule type" value="Genomic_DNA"/>
</dbReference>
<evidence type="ECO:0000313" key="3">
    <source>
        <dbReference type="Proteomes" id="UP000825935"/>
    </source>
</evidence>
<dbReference type="OrthoDB" id="2124655at2759"/>
<keyword evidence="1" id="KW-0472">Membrane</keyword>
<gene>
    <name evidence="2" type="ORF">KP509_07G053000</name>
</gene>
<feature type="transmembrane region" description="Helical" evidence="1">
    <location>
        <begin position="7"/>
        <end position="26"/>
    </location>
</feature>
<keyword evidence="3" id="KW-1185">Reference proteome</keyword>
<evidence type="ECO:0000313" key="2">
    <source>
        <dbReference type="EMBL" id="KAH7433058.1"/>
    </source>
</evidence>
<dbReference type="Proteomes" id="UP000825935">
    <property type="component" value="Chromosome 7"/>
</dbReference>
<comment type="caution">
    <text evidence="2">The sequence shown here is derived from an EMBL/GenBank/DDBJ whole genome shotgun (WGS) entry which is preliminary data.</text>
</comment>
<protein>
    <submittedName>
        <fullName evidence="2">Uncharacterized protein</fullName>
    </submittedName>
</protein>
<feature type="transmembrane region" description="Helical" evidence="1">
    <location>
        <begin position="71"/>
        <end position="92"/>
    </location>
</feature>
<reference evidence="2" key="1">
    <citation type="submission" date="2021-08" db="EMBL/GenBank/DDBJ databases">
        <title>WGS assembly of Ceratopteris richardii.</title>
        <authorList>
            <person name="Marchant D.B."/>
            <person name="Chen G."/>
            <person name="Jenkins J."/>
            <person name="Shu S."/>
            <person name="Leebens-Mack J."/>
            <person name="Grimwood J."/>
            <person name="Schmutz J."/>
            <person name="Soltis P."/>
            <person name="Soltis D."/>
            <person name="Chen Z.-H."/>
        </authorList>
    </citation>
    <scope>NUCLEOTIDE SEQUENCE</scope>
    <source>
        <strain evidence="2">Whitten #5841</strain>
        <tissue evidence="2">Leaf</tissue>
    </source>
</reference>